<feature type="region of interest" description="Disordered" evidence="4">
    <location>
        <begin position="341"/>
        <end position="396"/>
    </location>
</feature>
<evidence type="ECO:0000256" key="1">
    <source>
        <dbReference type="ARBA" id="ARBA00004123"/>
    </source>
</evidence>
<comment type="similarity">
    <text evidence="2">Belongs to the SURF6 family.</text>
</comment>
<feature type="compositionally biased region" description="Basic and acidic residues" evidence="4">
    <location>
        <begin position="357"/>
        <end position="366"/>
    </location>
</feature>
<evidence type="ECO:0000259" key="6">
    <source>
        <dbReference type="Pfam" id="PF15459"/>
    </source>
</evidence>
<dbReference type="InterPro" id="IPR007019">
    <property type="entry name" value="SURF6"/>
</dbReference>
<dbReference type="PANTHER" id="PTHR14369">
    <property type="entry name" value="SURFEIT LOCUS PROTEIN 6"/>
    <property type="match status" value="1"/>
</dbReference>
<evidence type="ECO:0000256" key="3">
    <source>
        <dbReference type="ARBA" id="ARBA00023242"/>
    </source>
</evidence>
<dbReference type="InterPro" id="IPR029188">
    <property type="entry name" value="Rrp14_N"/>
</dbReference>
<organism evidence="7 8">
    <name type="scientific">Rhizoctonia solani</name>
    <dbReference type="NCBI Taxonomy" id="456999"/>
    <lineage>
        <taxon>Eukaryota</taxon>
        <taxon>Fungi</taxon>
        <taxon>Dikarya</taxon>
        <taxon>Basidiomycota</taxon>
        <taxon>Agaricomycotina</taxon>
        <taxon>Agaricomycetes</taxon>
        <taxon>Cantharellales</taxon>
        <taxon>Ceratobasidiaceae</taxon>
        <taxon>Rhizoctonia</taxon>
    </lineage>
</organism>
<dbReference type="GO" id="GO:0042273">
    <property type="term" value="P:ribosomal large subunit biogenesis"/>
    <property type="evidence" value="ECO:0007669"/>
    <property type="project" value="TreeGrafter"/>
</dbReference>
<evidence type="ECO:0000313" key="7">
    <source>
        <dbReference type="EMBL" id="CUA71868.1"/>
    </source>
</evidence>
<dbReference type="EMBL" id="CYGV01001267">
    <property type="protein sequence ID" value="CUA71868.1"/>
    <property type="molecule type" value="Genomic_DNA"/>
</dbReference>
<dbReference type="Pfam" id="PF04935">
    <property type="entry name" value="SURF6"/>
    <property type="match status" value="1"/>
</dbReference>
<dbReference type="GO" id="GO:0003677">
    <property type="term" value="F:DNA binding"/>
    <property type="evidence" value="ECO:0007669"/>
    <property type="project" value="TreeGrafter"/>
</dbReference>
<proteinExistence type="inferred from homology"/>
<gene>
    <name evidence="7" type="ORF">RSOLAG22IIIB_04814</name>
</gene>
<comment type="subcellular location">
    <subcellularLocation>
        <location evidence="1">Nucleus</location>
    </subcellularLocation>
</comment>
<dbReference type="PANTHER" id="PTHR14369:SF0">
    <property type="entry name" value="SURFEIT LOCUS PROTEIN 6"/>
    <property type="match status" value="1"/>
</dbReference>
<dbReference type="GO" id="GO:0003723">
    <property type="term" value="F:RNA binding"/>
    <property type="evidence" value="ECO:0007669"/>
    <property type="project" value="TreeGrafter"/>
</dbReference>
<evidence type="ECO:0000256" key="4">
    <source>
        <dbReference type="SAM" id="MobiDB-lite"/>
    </source>
</evidence>
<sequence length="396" mass="44151">MPITPSHELRASLEEHNKIFETLLQLIPAKYYLPQERDDDNNGSKYQKNKKKQSAPKQAIKEATKKARREKLDPANNKSILEIQREAAELKGLAPTNAKQKGKQKATAEDDDSDDPDIEMADLSDVPDSSAPAAPQPMPSYESISTVRAKLHARINSLKQERGAVTGEPGSRDELLEEQRRKRGLLREKRRQATRERKRNEEAGKQKKTAIQERTKGHQAKNQLIVPDPVPGGSSSGTTNVTFSAIASSGGPSKAKKYATATDPRAALSQLASRNEKLSALPAEKREAIEERSRWEKAEIRAEGGKVHDDAARLKKAAKRKEKEKLKSKVEWNKRKEALAANMAAKQKKRTDNIAQRNERRNDARKGIKPKVAKARPGFEGKRIFGSKRSSTKGNK</sequence>
<evidence type="ECO:0000313" key="8">
    <source>
        <dbReference type="Proteomes" id="UP000044841"/>
    </source>
</evidence>
<name>A0A0K6G0J9_9AGAM</name>
<feature type="domain" description="Ribosomal RNA-processing protein 14/surfeit locus protein 6 C-terminal" evidence="5">
    <location>
        <begin position="176"/>
        <end position="366"/>
    </location>
</feature>
<dbReference type="Pfam" id="PF15459">
    <property type="entry name" value="RRP14"/>
    <property type="match status" value="1"/>
</dbReference>
<dbReference type="Proteomes" id="UP000044841">
    <property type="component" value="Unassembled WGS sequence"/>
</dbReference>
<feature type="region of interest" description="Disordered" evidence="4">
    <location>
        <begin position="158"/>
        <end position="238"/>
    </location>
</feature>
<keyword evidence="3" id="KW-0539">Nucleus</keyword>
<reference evidence="7 8" key="1">
    <citation type="submission" date="2015-07" db="EMBL/GenBank/DDBJ databases">
        <authorList>
            <person name="Noorani M."/>
        </authorList>
    </citation>
    <scope>NUCLEOTIDE SEQUENCE [LARGE SCALE GENOMIC DNA]</scope>
    <source>
        <strain evidence="7">BBA 69670</strain>
    </source>
</reference>
<dbReference type="GO" id="GO:0042274">
    <property type="term" value="P:ribosomal small subunit biogenesis"/>
    <property type="evidence" value="ECO:0007669"/>
    <property type="project" value="TreeGrafter"/>
</dbReference>
<dbReference type="AlphaFoldDB" id="A0A0K6G0J9"/>
<feature type="compositionally biased region" description="Basic and acidic residues" evidence="4">
    <location>
        <begin position="170"/>
        <end position="216"/>
    </location>
</feature>
<accession>A0A0K6G0J9</accession>
<feature type="compositionally biased region" description="Basic and acidic residues" evidence="4">
    <location>
        <begin position="59"/>
        <end position="73"/>
    </location>
</feature>
<evidence type="ECO:0000256" key="2">
    <source>
        <dbReference type="ARBA" id="ARBA00005904"/>
    </source>
</evidence>
<evidence type="ECO:0008006" key="9">
    <source>
        <dbReference type="Google" id="ProtNLM"/>
    </source>
</evidence>
<protein>
    <recommendedName>
        <fullName evidence="9">Ribosomal RNA-processing protein 14</fullName>
    </recommendedName>
</protein>
<feature type="region of interest" description="Disordered" evidence="4">
    <location>
        <begin position="34"/>
        <end position="145"/>
    </location>
</feature>
<evidence type="ECO:0000259" key="5">
    <source>
        <dbReference type="Pfam" id="PF04935"/>
    </source>
</evidence>
<feature type="compositionally biased region" description="Low complexity" evidence="4">
    <location>
        <begin position="123"/>
        <end position="133"/>
    </location>
</feature>
<dbReference type="GO" id="GO:0005730">
    <property type="term" value="C:nucleolus"/>
    <property type="evidence" value="ECO:0007669"/>
    <property type="project" value="TreeGrafter"/>
</dbReference>
<feature type="compositionally biased region" description="Acidic residues" evidence="4">
    <location>
        <begin position="109"/>
        <end position="122"/>
    </location>
</feature>
<keyword evidence="8" id="KW-1185">Reference proteome</keyword>
<feature type="domain" description="Ribosomal RNA-processing protein 14 N-terminal" evidence="6">
    <location>
        <begin position="12"/>
        <end position="75"/>
    </location>
</feature>
<dbReference type="InterPro" id="IPR029190">
    <property type="entry name" value="Rrp14/SURF6_C"/>
</dbReference>